<feature type="transmembrane region" description="Helical" evidence="1">
    <location>
        <begin position="6"/>
        <end position="22"/>
    </location>
</feature>
<proteinExistence type="predicted"/>
<accession>A0A1U7JK07</accession>
<evidence type="ECO:0000313" key="3">
    <source>
        <dbReference type="Proteomes" id="UP000185783"/>
    </source>
</evidence>
<comment type="caution">
    <text evidence="2">The sequence shown here is derived from an EMBL/GenBank/DDBJ whole genome shotgun (WGS) entry which is preliminary data.</text>
</comment>
<keyword evidence="1" id="KW-0472">Membrane</keyword>
<organism evidence="2 3">
    <name type="scientific">Pseudovibrio exalbescens</name>
    <dbReference type="NCBI Taxonomy" id="197461"/>
    <lineage>
        <taxon>Bacteria</taxon>
        <taxon>Pseudomonadati</taxon>
        <taxon>Pseudomonadota</taxon>
        <taxon>Alphaproteobacteria</taxon>
        <taxon>Hyphomicrobiales</taxon>
        <taxon>Stappiaceae</taxon>
        <taxon>Pseudovibrio</taxon>
    </lineage>
</organism>
<evidence type="ECO:0000313" key="2">
    <source>
        <dbReference type="EMBL" id="OKL45028.1"/>
    </source>
</evidence>
<name>A0A1U7JK07_9HYPH</name>
<keyword evidence="1" id="KW-0812">Transmembrane</keyword>
<keyword evidence="3" id="KW-1185">Reference proteome</keyword>
<dbReference type="Proteomes" id="UP000185783">
    <property type="component" value="Unassembled WGS sequence"/>
</dbReference>
<keyword evidence="1" id="KW-1133">Transmembrane helix</keyword>
<dbReference type="AlphaFoldDB" id="A0A1U7JK07"/>
<evidence type="ECO:0000256" key="1">
    <source>
        <dbReference type="SAM" id="Phobius"/>
    </source>
</evidence>
<reference evidence="2 3" key="1">
    <citation type="submission" date="2016-03" db="EMBL/GenBank/DDBJ databases">
        <title>Genome sequence of Nesiotobacter sp. nov., a moderately halophilic alphaproteobacterium isolated from the Yellow Sea, China.</title>
        <authorList>
            <person name="Zhang G."/>
            <person name="Zhang R."/>
        </authorList>
    </citation>
    <scope>NUCLEOTIDE SEQUENCE [LARGE SCALE GENOMIC DNA]</scope>
    <source>
        <strain evidence="2 3">WB1-6</strain>
    </source>
</reference>
<gene>
    <name evidence="2" type="ORF">A3843_05435</name>
</gene>
<dbReference type="EMBL" id="LVVZ01000008">
    <property type="protein sequence ID" value="OKL45028.1"/>
    <property type="molecule type" value="Genomic_DNA"/>
</dbReference>
<sequence length="141" mass="17230">MSPTTLFIFLALVFLIWFFAKRRHLRKRREQQHQEEQLEHYRNQYLQRRDKNRGISSLVGQELTIGYHNRYGIESELTIRVKTIWYPDPEIGEHFFYIDAYCWEVDEVRTFRSDRIDWLSNGQAGMFVEGYEVRHWLARAL</sequence>
<protein>
    <submittedName>
        <fullName evidence="2">Uncharacterized protein</fullName>
    </submittedName>
</protein>